<dbReference type="InParanoid" id="A0A2P5E9X9"/>
<feature type="transmembrane region" description="Helical" evidence="2">
    <location>
        <begin position="185"/>
        <end position="206"/>
    </location>
</feature>
<keyword evidence="4" id="KW-1185">Reference proteome</keyword>
<accession>A0A2P5E9X9</accession>
<gene>
    <name evidence="3" type="ORF">TorRG33x02_219060</name>
</gene>
<dbReference type="Proteomes" id="UP000237000">
    <property type="component" value="Unassembled WGS sequence"/>
</dbReference>
<feature type="transmembrane region" description="Helical" evidence="2">
    <location>
        <begin position="212"/>
        <end position="235"/>
    </location>
</feature>
<name>A0A2P5E9X9_TREOI</name>
<dbReference type="InterPro" id="IPR002528">
    <property type="entry name" value="MATE_fam"/>
</dbReference>
<feature type="transmembrane region" description="Helical" evidence="2">
    <location>
        <begin position="39"/>
        <end position="64"/>
    </location>
</feature>
<dbReference type="NCBIfam" id="TIGR00797">
    <property type="entry name" value="matE"/>
    <property type="match status" value="1"/>
</dbReference>
<keyword evidence="2" id="KW-0472">Membrane</keyword>
<proteinExistence type="inferred from homology"/>
<evidence type="ECO:0000256" key="2">
    <source>
        <dbReference type="SAM" id="Phobius"/>
    </source>
</evidence>
<dbReference type="EMBL" id="JXTC01000197">
    <property type="protein sequence ID" value="PON82290.1"/>
    <property type="molecule type" value="Genomic_DNA"/>
</dbReference>
<reference evidence="4" key="1">
    <citation type="submission" date="2016-06" db="EMBL/GenBank/DDBJ databases">
        <title>Parallel loss of symbiosis genes in relatives of nitrogen-fixing non-legume Parasponia.</title>
        <authorList>
            <person name="Van Velzen R."/>
            <person name="Holmer R."/>
            <person name="Bu F."/>
            <person name="Rutten L."/>
            <person name="Van Zeijl A."/>
            <person name="Liu W."/>
            <person name="Santuari L."/>
            <person name="Cao Q."/>
            <person name="Sharma T."/>
            <person name="Shen D."/>
            <person name="Roswanjaya Y."/>
            <person name="Wardhani T."/>
            <person name="Kalhor M.S."/>
            <person name="Jansen J."/>
            <person name="Van den Hoogen J."/>
            <person name="Gungor B."/>
            <person name="Hartog M."/>
            <person name="Hontelez J."/>
            <person name="Verver J."/>
            <person name="Yang W.-C."/>
            <person name="Schijlen E."/>
            <person name="Repin R."/>
            <person name="Schilthuizen M."/>
            <person name="Schranz E."/>
            <person name="Heidstra R."/>
            <person name="Miyata K."/>
            <person name="Fedorova E."/>
            <person name="Kohlen W."/>
            <person name="Bisseling T."/>
            <person name="Smit S."/>
            <person name="Geurts R."/>
        </authorList>
    </citation>
    <scope>NUCLEOTIDE SEQUENCE [LARGE SCALE GENOMIC DNA]</scope>
    <source>
        <strain evidence="4">cv. RG33-2</strain>
    </source>
</reference>
<dbReference type="GO" id="GO:0016020">
    <property type="term" value="C:membrane"/>
    <property type="evidence" value="ECO:0007669"/>
    <property type="project" value="InterPro"/>
</dbReference>
<feature type="transmembrane region" description="Helical" evidence="2">
    <location>
        <begin position="121"/>
        <end position="145"/>
    </location>
</feature>
<keyword evidence="2" id="KW-1133">Transmembrane helix</keyword>
<dbReference type="PANTHER" id="PTHR11206">
    <property type="entry name" value="MULTIDRUG RESISTANCE PROTEIN"/>
    <property type="match status" value="1"/>
</dbReference>
<feature type="transmembrane region" description="Helical" evidence="2">
    <location>
        <begin position="157"/>
        <end position="178"/>
    </location>
</feature>
<sequence length="271" mass="29622">MESEKEDLPFITSISIEKQRSIETSFTRNEIVDEVKKQLWLAGPLMAVSVLTKLMQVISLMFVGHLGELSLSAASMATSFVSVTCLCLLIGLATALDTLCGQSYGAKQYHMMGIQTQRAMFVLLLLSIPLSIVAANTRSILVAVGQDPEIATEAGHFALYSIPSIFAYAPLLCLNRFLKSQSLVFPMMGSIGFTTLLHIFVCWILVFESGLGIKGAALANSISYWINVLILGLYVKYSSSCEETWTGFSKEAFYNIGNFLGLGIPSALMVW</sequence>
<keyword evidence="2" id="KW-0812">Transmembrane</keyword>
<dbReference type="GO" id="GO:0015297">
    <property type="term" value="F:antiporter activity"/>
    <property type="evidence" value="ECO:0007669"/>
    <property type="project" value="InterPro"/>
</dbReference>
<protein>
    <submittedName>
        <fullName evidence="3">Multi antimicrobial extrusion protein</fullName>
    </submittedName>
</protein>
<evidence type="ECO:0000313" key="3">
    <source>
        <dbReference type="EMBL" id="PON82290.1"/>
    </source>
</evidence>
<dbReference type="AlphaFoldDB" id="A0A2P5E9X9"/>
<organism evidence="3 4">
    <name type="scientific">Trema orientale</name>
    <name type="common">Charcoal tree</name>
    <name type="synonym">Celtis orientalis</name>
    <dbReference type="NCBI Taxonomy" id="63057"/>
    <lineage>
        <taxon>Eukaryota</taxon>
        <taxon>Viridiplantae</taxon>
        <taxon>Streptophyta</taxon>
        <taxon>Embryophyta</taxon>
        <taxon>Tracheophyta</taxon>
        <taxon>Spermatophyta</taxon>
        <taxon>Magnoliopsida</taxon>
        <taxon>eudicotyledons</taxon>
        <taxon>Gunneridae</taxon>
        <taxon>Pentapetalae</taxon>
        <taxon>rosids</taxon>
        <taxon>fabids</taxon>
        <taxon>Rosales</taxon>
        <taxon>Cannabaceae</taxon>
        <taxon>Trema</taxon>
    </lineage>
</organism>
<feature type="transmembrane region" description="Helical" evidence="2">
    <location>
        <begin position="76"/>
        <end position="100"/>
    </location>
</feature>
<dbReference type="GO" id="GO:0042910">
    <property type="term" value="F:xenobiotic transmembrane transporter activity"/>
    <property type="evidence" value="ECO:0007669"/>
    <property type="project" value="InterPro"/>
</dbReference>
<comment type="caution">
    <text evidence="3">The sequence shown here is derived from an EMBL/GenBank/DDBJ whole genome shotgun (WGS) entry which is preliminary data.</text>
</comment>
<evidence type="ECO:0000313" key="4">
    <source>
        <dbReference type="Proteomes" id="UP000237000"/>
    </source>
</evidence>
<dbReference type="STRING" id="63057.A0A2P5E9X9"/>
<evidence type="ECO:0000256" key="1">
    <source>
        <dbReference type="ARBA" id="ARBA00010199"/>
    </source>
</evidence>
<dbReference type="Pfam" id="PF01554">
    <property type="entry name" value="MatE"/>
    <property type="match status" value="1"/>
</dbReference>
<dbReference type="OrthoDB" id="2126698at2759"/>
<comment type="similarity">
    <text evidence="1">Belongs to the multi antimicrobial extrusion (MATE) (TC 2.A.66.1) family.</text>
</comment>